<organism evidence="1 2">
    <name type="scientific">Phlebia brevispora</name>
    <dbReference type="NCBI Taxonomy" id="194682"/>
    <lineage>
        <taxon>Eukaryota</taxon>
        <taxon>Fungi</taxon>
        <taxon>Dikarya</taxon>
        <taxon>Basidiomycota</taxon>
        <taxon>Agaricomycotina</taxon>
        <taxon>Agaricomycetes</taxon>
        <taxon>Polyporales</taxon>
        <taxon>Meruliaceae</taxon>
        <taxon>Phlebia</taxon>
    </lineage>
</organism>
<sequence length="540" mass="60803">MDNSPTSLFESYEQDFQQLVGSVREKLEGDNKDERGEQRKTDLRRADMELDEAEEMVSQMEIEIQGMPQSIRPQYQARLKTAKGDLQRYKKSLKDISAQVARAELLGHRSGADTPTSDEPYGATDRTRLLSDMAILEDGSRRLQDSQRIALETEEQGSEILRNLRGQREQIENARDTLGRADTSIDRATGTLKKMIRRRVRMSSQDVATSGVDRGHHRVPHLAHILPSSLLSPFELAQMDVTLVLASRYLAAIAVTSFLWDYLLTLGDEFEYVWKGPRWSLSQICYLWNRYTTITGLVYGAFLTSGMQPPMSDTRLTLRYGPPMTSPRCKASYVCVTTLAIIATAATHGYIALRLFILWDQKRFAQMLLWAAFVVTFLGLAVSCVFANRDIYRGTSYSSALKNCVLSQNPKPFMGVWVSMLTFDLVTILLVVSNALDQPYQQRFQVIERVKRDGALSFMAIVVASLVMLIMSIAGGAGSVFEVAFLAWAWDAIVVSRLVLRVESVRTHFTNVTNNRRLGNVYEMNLWGSRSSPSNPSTQA</sequence>
<dbReference type="EMBL" id="JANHOG010000724">
    <property type="protein sequence ID" value="KAJ3551971.1"/>
    <property type="molecule type" value="Genomic_DNA"/>
</dbReference>
<gene>
    <name evidence="1" type="ORF">NM688_g4404</name>
</gene>
<dbReference type="Proteomes" id="UP001148662">
    <property type="component" value="Unassembled WGS sequence"/>
</dbReference>
<name>A0ACC1T373_9APHY</name>
<keyword evidence="2" id="KW-1185">Reference proteome</keyword>
<protein>
    <submittedName>
        <fullName evidence="1">Uncharacterized protein</fullName>
    </submittedName>
</protein>
<evidence type="ECO:0000313" key="1">
    <source>
        <dbReference type="EMBL" id="KAJ3551971.1"/>
    </source>
</evidence>
<comment type="caution">
    <text evidence="1">The sequence shown here is derived from an EMBL/GenBank/DDBJ whole genome shotgun (WGS) entry which is preliminary data.</text>
</comment>
<reference evidence="1" key="1">
    <citation type="submission" date="2022-07" db="EMBL/GenBank/DDBJ databases">
        <title>Genome Sequence of Phlebia brevispora.</title>
        <authorList>
            <person name="Buettner E."/>
        </authorList>
    </citation>
    <scope>NUCLEOTIDE SEQUENCE</scope>
    <source>
        <strain evidence="1">MPL23</strain>
    </source>
</reference>
<accession>A0ACC1T373</accession>
<proteinExistence type="predicted"/>
<evidence type="ECO:0000313" key="2">
    <source>
        <dbReference type="Proteomes" id="UP001148662"/>
    </source>
</evidence>